<dbReference type="Gene3D" id="3.20.20.80">
    <property type="entry name" value="Glycosidases"/>
    <property type="match status" value="1"/>
</dbReference>
<sequence length="1173" mass="132918">MHFFSKLKPYIFVLLILGLLGLGSLLVPSKVRHFSERGFINFRSPGKPYENIAEINNPNVIGSEMIIWWGDIEAEEGKYDWERLDAEFAAWEAVGKTVDVRLSAVHNNFENTPSWVFDKYNVRRIARGTWSGFENGMDDFQLSGNGIRTKGSISGNWTVKAGASTSGATAFLATDPSYFFDREAQYTAQFDFRMSSPGILTLRAKYSSGEGAHVFTQSFTGAAGERKTGSAVVGFNGSSIESMTWEWEGSGEVELDNLFLCKVNASADFVVNELDEDLGVWLLGESQEDKYSINWTSGSIRADSKVEGRTVVLRNNVELFPLQKGRGYAAHCLVRAVKDSRVVYRLVSENGDRVLEERSYDLKSGQEELMRGYSPRTTAEDFRMEVSLEGVGEIEIDTLKHRVWSDQGPCFPNYFDPIFREKWRALVEAFADRYEDHPSLGIVNVGGLGRWEEVMLDEDEPGVLDEQWMAYGFTRDNYLEHIIWAMDLYRERLPDTPLRICLAYGLKKQNDIGWMYRRVAQEAVRRGIDIKQNGLSELYDTWDEHTDSSYVWFRYKHTPGISLTHETGGQIYRNTLNAMGHPVSLLNRTMLNGTDYVFLYDGDIRAQHVQKYFYFAMEQLGRPLITKFYSRLGAYPLVNEHSNVPVPYRNMWLGLRQVDVQPDGKAKFTIVDGERCAATYPPHNDKIVFDVDDRQQYDGMFGVVVSVEYFDEGNGRFTTGVQNAFTGEWMDLGVTQKTDSKTWKTVSYYRPNWCDSPRNQGADNVNDLVIRDLSNSSTYVRNVELNFVPAREWKTREIGESKAEKFEMYSVLNGKLSRRVSVASNQPLNRFSIPLWTEGYDENGLMCSVYAVVGGERELLTRKEYYMAADADWLDLYFVAPQECSEYVIEVSDPLGKIGWYKDIQGELAVRTGGYVEEVDTQLLDTRKENDGFVFSAEKPFFGVQCLFDSSEGPVSWKLLRWLGESGWSEPVAAGTISTSQDKAYFEAQTAGKYKLVADGIEQLDLKPLYLVRLEEARLPVIPMPENRIIDWTMDRASNLSGWNVIRGLQVLEGSEANLKVAVTETNPVIESSVIDLSSDATQGILLRIKNGTGAAMARVYWRSKDEAFKSAKSIFVPLVSNDSEFRNVVFPIGKEDAWTGQLEQLRIEIVSGQTDSGIIELDTISVYTTVKL</sequence>
<evidence type="ECO:0000313" key="1">
    <source>
        <dbReference type="EMBL" id="MBK1877426.1"/>
    </source>
</evidence>
<dbReference type="EMBL" id="JAENIL010000018">
    <property type="protein sequence ID" value="MBK1877426.1"/>
    <property type="molecule type" value="Genomic_DNA"/>
</dbReference>
<dbReference type="AlphaFoldDB" id="A0A934RYX9"/>
<dbReference type="Proteomes" id="UP000617628">
    <property type="component" value="Unassembled WGS sequence"/>
</dbReference>
<reference evidence="1" key="1">
    <citation type="submission" date="2021-01" db="EMBL/GenBank/DDBJ databases">
        <title>Modified the classification status of verrucomicrobia.</title>
        <authorList>
            <person name="Feng X."/>
        </authorList>
    </citation>
    <scope>NUCLEOTIDE SEQUENCE</scope>
    <source>
        <strain evidence="1">KCTC 13126</strain>
    </source>
</reference>
<evidence type="ECO:0000313" key="2">
    <source>
        <dbReference type="Proteomes" id="UP000617628"/>
    </source>
</evidence>
<proteinExistence type="predicted"/>
<dbReference type="InterPro" id="IPR017853">
    <property type="entry name" value="GH"/>
</dbReference>
<dbReference type="SUPFAM" id="SSF51445">
    <property type="entry name" value="(Trans)glycosidases"/>
    <property type="match status" value="2"/>
</dbReference>
<protein>
    <recommendedName>
        <fullName evidence="3">Glycoside hydrolase family 42 N-terminal domain-containing protein</fullName>
    </recommendedName>
</protein>
<keyword evidence="2" id="KW-1185">Reference proteome</keyword>
<evidence type="ECO:0008006" key="3">
    <source>
        <dbReference type="Google" id="ProtNLM"/>
    </source>
</evidence>
<name>A0A934RYX9_9BACT</name>
<dbReference type="RefSeq" id="WP_200355641.1">
    <property type="nucleotide sequence ID" value="NZ_JAENIL010000018.1"/>
</dbReference>
<accession>A0A934RYX9</accession>
<gene>
    <name evidence="1" type="ORF">JIN87_11155</name>
</gene>
<comment type="caution">
    <text evidence="1">The sequence shown here is derived from an EMBL/GenBank/DDBJ whole genome shotgun (WGS) entry which is preliminary data.</text>
</comment>
<organism evidence="1 2">
    <name type="scientific">Pelagicoccus mobilis</name>
    <dbReference type="NCBI Taxonomy" id="415221"/>
    <lineage>
        <taxon>Bacteria</taxon>
        <taxon>Pseudomonadati</taxon>
        <taxon>Verrucomicrobiota</taxon>
        <taxon>Opitutia</taxon>
        <taxon>Puniceicoccales</taxon>
        <taxon>Pelagicoccaceae</taxon>
        <taxon>Pelagicoccus</taxon>
    </lineage>
</organism>